<organism evidence="1 2">
    <name type="scientific">Linderina macrospora</name>
    <dbReference type="NCBI Taxonomy" id="4868"/>
    <lineage>
        <taxon>Eukaryota</taxon>
        <taxon>Fungi</taxon>
        <taxon>Fungi incertae sedis</taxon>
        <taxon>Zoopagomycota</taxon>
        <taxon>Kickxellomycotina</taxon>
        <taxon>Kickxellomycetes</taxon>
        <taxon>Kickxellales</taxon>
        <taxon>Kickxellaceae</taxon>
        <taxon>Linderina</taxon>
    </lineage>
</organism>
<keyword evidence="2" id="KW-1185">Reference proteome</keyword>
<accession>A0ACC1J1C4</accession>
<dbReference type="EMBL" id="JANBPW010004960">
    <property type="protein sequence ID" value="KAJ1933698.1"/>
    <property type="molecule type" value="Genomic_DNA"/>
</dbReference>
<dbReference type="Proteomes" id="UP001150603">
    <property type="component" value="Unassembled WGS sequence"/>
</dbReference>
<protein>
    <submittedName>
        <fullName evidence="1">Uncharacterized protein</fullName>
    </submittedName>
</protein>
<name>A0ACC1J1C4_9FUNG</name>
<evidence type="ECO:0000313" key="2">
    <source>
        <dbReference type="Proteomes" id="UP001150603"/>
    </source>
</evidence>
<sequence>MADKLRAHLGSYWYLWQMSNQQTASRLTTPFSNSLHDSAMQIIAGQTSRSGVGDRTLVITTAHGIQRWTKLVSSGSAAQAVECSVFKRKLADACDAKRQLMLVHFSDAVLAVARSGGSFWSMVVLDRTSIRSECGSVDLSPLFQVLDLGTAVFIYVL</sequence>
<comment type="caution">
    <text evidence="1">The sequence shown here is derived from an EMBL/GenBank/DDBJ whole genome shotgun (WGS) entry which is preliminary data.</text>
</comment>
<proteinExistence type="predicted"/>
<evidence type="ECO:0000313" key="1">
    <source>
        <dbReference type="EMBL" id="KAJ1933698.1"/>
    </source>
</evidence>
<reference evidence="1" key="1">
    <citation type="submission" date="2022-07" db="EMBL/GenBank/DDBJ databases">
        <title>Phylogenomic reconstructions and comparative analyses of Kickxellomycotina fungi.</title>
        <authorList>
            <person name="Reynolds N.K."/>
            <person name="Stajich J.E."/>
            <person name="Barry K."/>
            <person name="Grigoriev I.V."/>
            <person name="Crous P."/>
            <person name="Smith M.E."/>
        </authorList>
    </citation>
    <scope>NUCLEOTIDE SEQUENCE</scope>
    <source>
        <strain evidence="1">NRRL 5244</strain>
    </source>
</reference>
<gene>
    <name evidence="1" type="ORF">FBU59_005942</name>
</gene>